<gene>
    <name evidence="2" type="ORF">DY251_10630</name>
</gene>
<evidence type="ECO:0000256" key="1">
    <source>
        <dbReference type="SAM" id="Phobius"/>
    </source>
</evidence>
<reference evidence="3" key="1">
    <citation type="submission" date="2018-08" db="EMBL/GenBank/DDBJ databases">
        <authorList>
            <person name="Im W.T."/>
        </authorList>
    </citation>
    <scope>NUCLEOTIDE SEQUENCE [LARGE SCALE GENOMIC DNA]</scope>
    <source>
        <strain evidence="3">LA-28</strain>
    </source>
</reference>
<evidence type="ECO:0000313" key="2">
    <source>
        <dbReference type="EMBL" id="RFC67451.1"/>
    </source>
</evidence>
<feature type="transmembrane region" description="Helical" evidence="1">
    <location>
        <begin position="7"/>
        <end position="26"/>
    </location>
</feature>
<protein>
    <submittedName>
        <fullName evidence="2">Uncharacterized protein</fullName>
    </submittedName>
</protein>
<keyword evidence="1" id="KW-0472">Membrane</keyword>
<sequence length="65" mass="6798">MDKETRSAAIAAACIMFGFGLTAYFMPNIMLAVGSVSTAAAGVIAVAFVCAFFLIFWLRGKSRGG</sequence>
<evidence type="ECO:0000313" key="3">
    <source>
        <dbReference type="Proteomes" id="UP000262379"/>
    </source>
</evidence>
<proteinExistence type="predicted"/>
<keyword evidence="3" id="KW-1185">Reference proteome</keyword>
<comment type="caution">
    <text evidence="2">The sequence shown here is derived from an EMBL/GenBank/DDBJ whole genome shotgun (WGS) entry which is preliminary data.</text>
</comment>
<dbReference type="Proteomes" id="UP000262379">
    <property type="component" value="Unassembled WGS sequence"/>
</dbReference>
<keyword evidence="1" id="KW-1133">Transmembrane helix</keyword>
<dbReference type="AlphaFoldDB" id="A0A371XDZ6"/>
<dbReference type="EMBL" id="QURN01000007">
    <property type="protein sequence ID" value="RFC67451.1"/>
    <property type="molecule type" value="Genomic_DNA"/>
</dbReference>
<keyword evidence="1" id="KW-0812">Transmembrane</keyword>
<accession>A0A371XDZ6</accession>
<name>A0A371XDZ6_9HYPH</name>
<feature type="transmembrane region" description="Helical" evidence="1">
    <location>
        <begin position="38"/>
        <end position="58"/>
    </location>
</feature>
<organism evidence="2 3">
    <name type="scientific">Mesorhizobium denitrificans</name>
    <dbReference type="NCBI Taxonomy" id="2294114"/>
    <lineage>
        <taxon>Bacteria</taxon>
        <taxon>Pseudomonadati</taxon>
        <taxon>Pseudomonadota</taxon>
        <taxon>Alphaproteobacteria</taxon>
        <taxon>Hyphomicrobiales</taxon>
        <taxon>Phyllobacteriaceae</taxon>
        <taxon>Mesorhizobium</taxon>
    </lineage>
</organism>
<dbReference type="RefSeq" id="WP_116623884.1">
    <property type="nucleotide sequence ID" value="NZ_QURN01000007.1"/>
</dbReference>